<dbReference type="GO" id="GO:0017022">
    <property type="term" value="F:myosin binding"/>
    <property type="evidence" value="ECO:0007669"/>
    <property type="project" value="InterPro"/>
</dbReference>
<feature type="region of interest" description="Disordered" evidence="5">
    <location>
        <begin position="670"/>
        <end position="689"/>
    </location>
</feature>
<dbReference type="Pfam" id="PF12632">
    <property type="entry name" value="Vezatin"/>
    <property type="match status" value="1"/>
</dbReference>
<keyword evidence="3" id="KW-1133">Transmembrane helix</keyword>
<feature type="region of interest" description="Disordered" evidence="5">
    <location>
        <begin position="603"/>
        <end position="626"/>
    </location>
</feature>
<dbReference type="AlphaFoldDB" id="A0A225VWZ9"/>
<keyword evidence="8" id="KW-1185">Reference proteome</keyword>
<sequence>MEIAVAAQSPLGQYLAELDAEGGASMAQLRSVPCPKKRSRRSDPMWKTWSRGQLIQRLRRQVELVAVRRAIPELVSFHSTIKEELQMTGSAAAVDTVLSKPHESWWVIGELFREVKVVGEVWTVLAVVGGASIAAVAAESEVETILAVTVLVLLSLELSVRILLTMYEIRSRRLVSSLNDFVAALAKFNEVYTRSLTLIKRAELASRGYRLGACLLPPIGRLEAADIGGADDNGDNDAVSTTKIKLRCLPLRTKLRLLNDQLQAQASTLIHKEMKAIHEVRDAAEEDFVNERAPSLLLTVLAKQRNHSVLVLENAMRTVLVRTLAGACSARNSPFSCSLFPLLSSRQVAVKQLVGELNSWSDDLDVWNTTSDSMTLRISASGMDSSNKMQQDQQTSSSACHSSLKSVTKQLQDLRSTSETLTALIIAAQHELLSGPSTEELHSSGDAMRSMVGQLHDAWSNFDTSLSDVTAGENTSQNIDEITVDKEGDHETRPFSISDISTVPVPEDPNCTVIFTGTSIGDDGFDLKKLLKQQEATTVSSGPTPHFVHELRDVLAHREAHAYPGLTKQVDHDPPAQLTTVTNVGLIAPLPPPAADAMFALPDISPRPRPRRPSTSAPIPTDIATSDGISLSMDSVISSSVPNPINLEFLALLQQKQSSQKQDVMEYLLESDEKSEIDEPAQVDPKLKV</sequence>
<gene>
    <name evidence="7" type="ORF">PHMEG_00017144</name>
</gene>
<dbReference type="GO" id="GO:0012505">
    <property type="term" value="C:endomembrane system"/>
    <property type="evidence" value="ECO:0007669"/>
    <property type="project" value="UniProtKB-SubCell"/>
</dbReference>
<organism evidence="7 8">
    <name type="scientific">Phytophthora megakarya</name>
    <dbReference type="NCBI Taxonomy" id="4795"/>
    <lineage>
        <taxon>Eukaryota</taxon>
        <taxon>Sar</taxon>
        <taxon>Stramenopiles</taxon>
        <taxon>Oomycota</taxon>
        <taxon>Peronosporomycetes</taxon>
        <taxon>Peronosporales</taxon>
        <taxon>Peronosporaceae</taxon>
        <taxon>Phytophthora</taxon>
    </lineage>
</organism>
<reference evidence="8" key="1">
    <citation type="submission" date="2017-03" db="EMBL/GenBank/DDBJ databases">
        <title>Phytopthora megakarya and P. palmivora, two closely related causual agents of cacao black pod achieved similar genome size and gene model numbers by different mechanisms.</title>
        <authorList>
            <person name="Ali S."/>
            <person name="Shao J."/>
            <person name="Larry D.J."/>
            <person name="Kronmiller B."/>
            <person name="Shen D."/>
            <person name="Strem M.D."/>
            <person name="Melnick R.L."/>
            <person name="Guiltinan M.J."/>
            <person name="Tyler B.M."/>
            <person name="Meinhardt L.W."/>
            <person name="Bailey B.A."/>
        </authorList>
    </citation>
    <scope>NUCLEOTIDE SEQUENCE [LARGE SCALE GENOMIC DNA]</scope>
    <source>
        <strain evidence="8">zdho120</strain>
    </source>
</reference>
<dbReference type="OrthoDB" id="124604at2759"/>
<keyword evidence="4" id="KW-0472">Membrane</keyword>
<dbReference type="InterPro" id="IPR026859">
    <property type="entry name" value="Myosin-bd"/>
</dbReference>
<accession>A0A225VWZ9</accession>
<dbReference type="EMBL" id="NBNE01002573">
    <property type="protein sequence ID" value="OWZ10061.1"/>
    <property type="molecule type" value="Genomic_DNA"/>
</dbReference>
<evidence type="ECO:0000256" key="2">
    <source>
        <dbReference type="ARBA" id="ARBA00022692"/>
    </source>
</evidence>
<evidence type="ECO:0000313" key="8">
    <source>
        <dbReference type="Proteomes" id="UP000198211"/>
    </source>
</evidence>
<comment type="caution">
    <text evidence="7">The sequence shown here is derived from an EMBL/GenBank/DDBJ whole genome shotgun (WGS) entry which is preliminary data.</text>
</comment>
<comment type="subcellular location">
    <subcellularLocation>
        <location evidence="1">Endomembrane system</location>
    </subcellularLocation>
</comment>
<feature type="compositionally biased region" description="Acidic residues" evidence="5">
    <location>
        <begin position="670"/>
        <end position="681"/>
    </location>
</feature>
<evidence type="ECO:0000256" key="4">
    <source>
        <dbReference type="ARBA" id="ARBA00023136"/>
    </source>
</evidence>
<evidence type="ECO:0000256" key="1">
    <source>
        <dbReference type="ARBA" id="ARBA00004308"/>
    </source>
</evidence>
<evidence type="ECO:0000313" key="7">
    <source>
        <dbReference type="EMBL" id="OWZ10061.1"/>
    </source>
</evidence>
<proteinExistence type="predicted"/>
<protein>
    <recommendedName>
        <fullName evidence="6">Myosin-binding domain-containing protein</fullName>
    </recommendedName>
</protein>
<keyword evidence="2" id="KW-0812">Transmembrane</keyword>
<evidence type="ECO:0000256" key="3">
    <source>
        <dbReference type="ARBA" id="ARBA00022989"/>
    </source>
</evidence>
<evidence type="ECO:0000256" key="5">
    <source>
        <dbReference type="SAM" id="MobiDB-lite"/>
    </source>
</evidence>
<evidence type="ECO:0000259" key="6">
    <source>
        <dbReference type="Pfam" id="PF12632"/>
    </source>
</evidence>
<name>A0A225VWZ9_9STRA</name>
<feature type="region of interest" description="Disordered" evidence="5">
    <location>
        <begin position="383"/>
        <end position="402"/>
    </location>
</feature>
<feature type="compositionally biased region" description="Polar residues" evidence="5">
    <location>
        <begin position="614"/>
        <end position="626"/>
    </location>
</feature>
<dbReference type="Proteomes" id="UP000198211">
    <property type="component" value="Unassembled WGS sequence"/>
</dbReference>
<feature type="domain" description="Myosin-binding" evidence="6">
    <location>
        <begin position="145"/>
        <end position="224"/>
    </location>
</feature>